<organism evidence="6 7">
    <name type="scientific">Pycnococcus provasolii</name>
    <dbReference type="NCBI Taxonomy" id="41880"/>
    <lineage>
        <taxon>Eukaryota</taxon>
        <taxon>Viridiplantae</taxon>
        <taxon>Chlorophyta</taxon>
        <taxon>Pseudoscourfieldiophyceae</taxon>
        <taxon>Pseudoscourfieldiales</taxon>
        <taxon>Pycnococcaceae</taxon>
        <taxon>Pycnococcus</taxon>
    </lineage>
</organism>
<dbReference type="OrthoDB" id="26525at2759"/>
<name>A0A830HIK6_9CHLO</name>
<dbReference type="SUPFAM" id="SSF52833">
    <property type="entry name" value="Thioredoxin-like"/>
    <property type="match status" value="1"/>
</dbReference>
<proteinExistence type="predicted"/>
<dbReference type="Gene3D" id="3.40.30.10">
    <property type="entry name" value="Glutaredoxin"/>
    <property type="match status" value="1"/>
</dbReference>
<feature type="domain" description="EF-hand" evidence="5">
    <location>
        <begin position="20"/>
        <end position="55"/>
    </location>
</feature>
<feature type="domain" description="EF-hand" evidence="5">
    <location>
        <begin position="134"/>
        <end position="169"/>
    </location>
</feature>
<dbReference type="Proteomes" id="UP000660262">
    <property type="component" value="Unassembled WGS sequence"/>
</dbReference>
<evidence type="ECO:0000256" key="2">
    <source>
        <dbReference type="ARBA" id="ARBA00022837"/>
    </source>
</evidence>
<keyword evidence="3" id="KW-0175">Coiled coil</keyword>
<dbReference type="InterPro" id="IPR050145">
    <property type="entry name" value="Centrin_CML-like"/>
</dbReference>
<dbReference type="PROSITE" id="PS00018">
    <property type="entry name" value="EF_HAND_1"/>
    <property type="match status" value="2"/>
</dbReference>
<dbReference type="EMBL" id="BNJQ01000013">
    <property type="protein sequence ID" value="GHP06423.1"/>
    <property type="molecule type" value="Genomic_DNA"/>
</dbReference>
<accession>A0A830HIK6</accession>
<feature type="coiled-coil region" evidence="3">
    <location>
        <begin position="8"/>
        <end position="35"/>
    </location>
</feature>
<evidence type="ECO:0000259" key="5">
    <source>
        <dbReference type="PROSITE" id="PS50222"/>
    </source>
</evidence>
<dbReference type="InterPro" id="IPR013766">
    <property type="entry name" value="Thioredoxin_domain"/>
</dbReference>
<gene>
    <name evidence="6" type="ORF">PPROV_000516800</name>
</gene>
<dbReference type="PANTHER" id="PTHR23050">
    <property type="entry name" value="CALCIUM BINDING PROTEIN"/>
    <property type="match status" value="1"/>
</dbReference>
<dbReference type="GO" id="GO:0005509">
    <property type="term" value="F:calcium ion binding"/>
    <property type="evidence" value="ECO:0007669"/>
    <property type="project" value="InterPro"/>
</dbReference>
<comment type="caution">
    <text evidence="6">The sequence shown here is derived from an EMBL/GenBank/DDBJ whole genome shotgun (WGS) entry which is preliminary data.</text>
</comment>
<evidence type="ECO:0000256" key="4">
    <source>
        <dbReference type="SAM" id="MobiDB-lite"/>
    </source>
</evidence>
<dbReference type="InterPro" id="IPR036249">
    <property type="entry name" value="Thioredoxin-like_sf"/>
</dbReference>
<evidence type="ECO:0000256" key="1">
    <source>
        <dbReference type="ARBA" id="ARBA00022737"/>
    </source>
</evidence>
<dbReference type="FunFam" id="1.10.238.10:FF:000003">
    <property type="entry name" value="Calmodulin A"/>
    <property type="match status" value="1"/>
</dbReference>
<dbReference type="Pfam" id="PF13499">
    <property type="entry name" value="EF-hand_7"/>
    <property type="match status" value="2"/>
</dbReference>
<dbReference type="CDD" id="cd02947">
    <property type="entry name" value="TRX_family"/>
    <property type="match status" value="1"/>
</dbReference>
<sequence length="344" mass="38572">MNNPRALVEDREVSMADADARLEQLRERFASADTANKGALDRDALRNLLECTETFCLTQHWLPDEVLDAVMAKYDRDNNGTIDFDEFLILAKDKVMLEGKLEEFDAAFKAVAGDADEITAKQLQKLFEGLGDPKSDGEMTEILSKYDKDGNGKIDFAEFLEMARTHTVELNSVVEYVTMDGGDSKAAEEQKKGGSAKAESGGGMKWPWQSKETKKERPADTPPVTEVKSKAEFLAIVEAESPNLVVLEVAFTWCRPCKGFQRKFERFAGHYTSPRFVKIFGNENDDTKAFVKHDLKVQASPAFYTFRLSEDHPDALDPVSSWTGANEDRFRTNLNEALDDSEKP</sequence>
<dbReference type="SMART" id="SM00054">
    <property type="entry name" value="EFh"/>
    <property type="match status" value="3"/>
</dbReference>
<feature type="compositionally biased region" description="Basic and acidic residues" evidence="4">
    <location>
        <begin position="183"/>
        <end position="192"/>
    </location>
</feature>
<feature type="domain" description="EF-hand" evidence="5">
    <location>
        <begin position="62"/>
        <end position="97"/>
    </location>
</feature>
<keyword evidence="7" id="KW-1185">Reference proteome</keyword>
<protein>
    <recommendedName>
        <fullName evidence="5">EF-hand domain-containing protein</fullName>
    </recommendedName>
</protein>
<dbReference type="SUPFAM" id="SSF47473">
    <property type="entry name" value="EF-hand"/>
    <property type="match status" value="1"/>
</dbReference>
<evidence type="ECO:0000313" key="6">
    <source>
        <dbReference type="EMBL" id="GHP06423.1"/>
    </source>
</evidence>
<dbReference type="InterPro" id="IPR018247">
    <property type="entry name" value="EF_Hand_1_Ca_BS"/>
</dbReference>
<dbReference type="PROSITE" id="PS50222">
    <property type="entry name" value="EF_HAND_2"/>
    <property type="match status" value="3"/>
</dbReference>
<evidence type="ECO:0000256" key="3">
    <source>
        <dbReference type="SAM" id="Coils"/>
    </source>
</evidence>
<dbReference type="InterPro" id="IPR002048">
    <property type="entry name" value="EF_hand_dom"/>
</dbReference>
<dbReference type="InterPro" id="IPR011992">
    <property type="entry name" value="EF-hand-dom_pair"/>
</dbReference>
<feature type="region of interest" description="Disordered" evidence="4">
    <location>
        <begin position="183"/>
        <end position="224"/>
    </location>
</feature>
<dbReference type="Pfam" id="PF00085">
    <property type="entry name" value="Thioredoxin"/>
    <property type="match status" value="1"/>
</dbReference>
<reference evidence="6" key="1">
    <citation type="submission" date="2020-10" db="EMBL/GenBank/DDBJ databases">
        <title>Unveiling of a novel bifunctional photoreceptor, Dualchrome1, isolated from a cosmopolitan green alga.</title>
        <authorList>
            <person name="Suzuki S."/>
            <person name="Kawachi M."/>
        </authorList>
    </citation>
    <scope>NUCLEOTIDE SEQUENCE</scope>
    <source>
        <strain evidence="6">NIES 2893</strain>
    </source>
</reference>
<dbReference type="AlphaFoldDB" id="A0A830HIK6"/>
<keyword evidence="2" id="KW-0106">Calcium</keyword>
<dbReference type="Gene3D" id="1.10.238.10">
    <property type="entry name" value="EF-hand"/>
    <property type="match status" value="2"/>
</dbReference>
<evidence type="ECO:0000313" key="7">
    <source>
        <dbReference type="Proteomes" id="UP000660262"/>
    </source>
</evidence>
<keyword evidence="1" id="KW-0677">Repeat</keyword>